<evidence type="ECO:0000313" key="10">
    <source>
        <dbReference type="Proteomes" id="UP000007879"/>
    </source>
</evidence>
<evidence type="ECO:0000256" key="3">
    <source>
        <dbReference type="ARBA" id="ARBA00023187"/>
    </source>
</evidence>
<dbReference type="InterPro" id="IPR024598">
    <property type="entry name" value="SF3a60/Prp9_C"/>
</dbReference>
<dbReference type="PANTHER" id="PTHR12786">
    <property type="entry name" value="SPLICING FACTOR SF3A-RELATED"/>
    <property type="match status" value="1"/>
</dbReference>
<dbReference type="InterPro" id="IPR051421">
    <property type="entry name" value="RNA_Proc_DNA_Dmg_Regulator"/>
</dbReference>
<feature type="compositionally biased region" description="Acidic residues" evidence="5">
    <location>
        <begin position="357"/>
        <end position="378"/>
    </location>
</feature>
<dbReference type="GO" id="GO:0000398">
    <property type="term" value="P:mRNA splicing, via spliceosome"/>
    <property type="evidence" value="ECO:0007669"/>
    <property type="project" value="InterPro"/>
</dbReference>
<proteinExistence type="predicted"/>
<dbReference type="STRING" id="400682.A0A1X7VNS6"/>
<dbReference type="InterPro" id="IPR025086">
    <property type="entry name" value="SDE2/SF3A3_SAP"/>
</dbReference>
<gene>
    <name evidence="9" type="primary">100635889</name>
</gene>
<name>A0A1X7VNS6_AMPQE</name>
<protein>
    <recommendedName>
        <fullName evidence="11">Matrin-type domain-containing protein</fullName>
    </recommendedName>
</protein>
<feature type="compositionally biased region" description="Basic and acidic residues" evidence="5">
    <location>
        <begin position="343"/>
        <end position="356"/>
    </location>
</feature>
<evidence type="ECO:0000256" key="4">
    <source>
        <dbReference type="ARBA" id="ARBA00023242"/>
    </source>
</evidence>
<dbReference type="Pfam" id="PF13297">
    <property type="entry name" value="SDE2_2C"/>
    <property type="match status" value="1"/>
</dbReference>
<keyword evidence="2" id="KW-0507">mRNA processing</keyword>
<keyword evidence="10" id="KW-1185">Reference proteome</keyword>
<evidence type="ECO:0000259" key="7">
    <source>
        <dbReference type="Pfam" id="PF13297"/>
    </source>
</evidence>
<feature type="domain" description="Splicing factor SF3a60 /Prp9 subunit C-terminal" evidence="6">
    <location>
        <begin position="386"/>
        <end position="505"/>
    </location>
</feature>
<reference evidence="9" key="2">
    <citation type="submission" date="2017-05" db="UniProtKB">
        <authorList>
            <consortium name="EnsemblMetazoa"/>
        </authorList>
    </citation>
    <scope>IDENTIFICATION</scope>
</reference>
<dbReference type="AlphaFoldDB" id="A0A1X7VNS6"/>
<dbReference type="EnsemblMetazoa" id="XM_003383616.3">
    <property type="protein sequence ID" value="XP_003383664.1"/>
    <property type="gene ID" value="LOC100635889"/>
</dbReference>
<dbReference type="InterPro" id="IPR031774">
    <property type="entry name" value="SF3A3_dom"/>
</dbReference>
<reference evidence="10" key="1">
    <citation type="journal article" date="2010" name="Nature">
        <title>The Amphimedon queenslandica genome and the evolution of animal complexity.</title>
        <authorList>
            <person name="Srivastava M."/>
            <person name="Simakov O."/>
            <person name="Chapman J."/>
            <person name="Fahey B."/>
            <person name="Gauthier M.E."/>
            <person name="Mitros T."/>
            <person name="Richards G.S."/>
            <person name="Conaco C."/>
            <person name="Dacre M."/>
            <person name="Hellsten U."/>
            <person name="Larroux C."/>
            <person name="Putnam N.H."/>
            <person name="Stanke M."/>
            <person name="Adamska M."/>
            <person name="Darling A."/>
            <person name="Degnan S.M."/>
            <person name="Oakley T.H."/>
            <person name="Plachetzki D.C."/>
            <person name="Zhai Y."/>
            <person name="Adamski M."/>
            <person name="Calcino A."/>
            <person name="Cummins S.F."/>
            <person name="Goodstein D.M."/>
            <person name="Harris C."/>
            <person name="Jackson D.J."/>
            <person name="Leys S.P."/>
            <person name="Shu S."/>
            <person name="Woodcroft B.J."/>
            <person name="Vervoort M."/>
            <person name="Kosik K.S."/>
            <person name="Manning G."/>
            <person name="Degnan B.M."/>
            <person name="Rokhsar D.S."/>
        </authorList>
    </citation>
    <scope>NUCLEOTIDE SEQUENCE [LARGE SCALE GENOMIC DNA]</scope>
</reference>
<evidence type="ECO:0008006" key="11">
    <source>
        <dbReference type="Google" id="ProtNLM"/>
    </source>
</evidence>
<evidence type="ECO:0000313" key="9">
    <source>
        <dbReference type="EnsemblMetazoa" id="Aqu2.1.41038_001"/>
    </source>
</evidence>
<dbReference type="Pfam" id="PF16837">
    <property type="entry name" value="SF3A3"/>
    <property type="match status" value="1"/>
</dbReference>
<keyword evidence="4" id="KW-0539">Nucleus</keyword>
<dbReference type="OMA" id="GPKAFQK"/>
<feature type="domain" description="SF3A3" evidence="8">
    <location>
        <begin position="130"/>
        <end position="179"/>
    </location>
</feature>
<accession>A0A1X7VNS6</accession>
<dbReference type="InParanoid" id="A0A1X7VNS6"/>
<evidence type="ECO:0000256" key="1">
    <source>
        <dbReference type="ARBA" id="ARBA00004123"/>
    </source>
</evidence>
<dbReference type="OrthoDB" id="2160351at2759"/>
<dbReference type="FunCoup" id="A0A1X7VNS6">
    <property type="interactions" value="1082"/>
</dbReference>
<evidence type="ECO:0000256" key="5">
    <source>
        <dbReference type="SAM" id="MobiDB-lite"/>
    </source>
</evidence>
<dbReference type="EnsemblMetazoa" id="Aqu2.1.41038_001">
    <property type="protein sequence ID" value="Aqu2.1.41038_001"/>
    <property type="gene ID" value="Aqu2.1.41038"/>
</dbReference>
<keyword evidence="3" id="KW-0508">mRNA splicing</keyword>
<dbReference type="GO" id="GO:0003723">
    <property type="term" value="F:RNA binding"/>
    <property type="evidence" value="ECO:0007669"/>
    <property type="project" value="InterPro"/>
</dbReference>
<dbReference type="GO" id="GO:0005681">
    <property type="term" value="C:spliceosomal complex"/>
    <property type="evidence" value="ECO:0007669"/>
    <property type="project" value="InterPro"/>
</dbReference>
<organism evidence="9">
    <name type="scientific">Amphimedon queenslandica</name>
    <name type="common">Sponge</name>
    <dbReference type="NCBI Taxonomy" id="400682"/>
    <lineage>
        <taxon>Eukaryota</taxon>
        <taxon>Metazoa</taxon>
        <taxon>Porifera</taxon>
        <taxon>Demospongiae</taxon>
        <taxon>Heteroscleromorpha</taxon>
        <taxon>Haplosclerida</taxon>
        <taxon>Niphatidae</taxon>
        <taxon>Amphimedon</taxon>
    </lineage>
</organism>
<dbReference type="KEGG" id="aqu:100635889"/>
<feature type="domain" description="SDE2/SF3A3 SAP" evidence="7">
    <location>
        <begin position="226"/>
        <end position="306"/>
    </location>
</feature>
<sequence>MESILEDQRKLHEERERLEDALVKEKMLKKTTVREKINSEHRMRYLIDRTVETSSQLMSMYTDQDGSRQEEIDAMSGVDQFREFYRRLKRVNEYYSEQGDDFQDDPIMVEFNKMDKDRQNPPEEMQNLVEFTDEEGYGKFLDLHSVYSQYLNIKRMERKDYLSYLQTFDQLYDINKEDKGSEYKKYLESLVDYLLGYIERVQPLVDQTELLIKIKKDFEEKWSQGTFPGWKKDSGTSALAKHSGASLDLTAFNSHEELMSLGLDRLKSALMAQGLKCGGTLEERAKRLFSVKGLSYTEIDPSLFAKSKKSQTGELTEKQKEIAFIEAQVYSYVEMLSEQRGSTKENVERRLARTAEELEEEEEEEEEEEVESEEEDENGVPYNPKNLPLGFDGKPIPYWLYKLHGLNITYECEICGGAQYKGPKSFQRHFSEWRHAFGMRCLGIPNTAHFANVTNIADARALWDKLKGLKAIEQWKSTTEEEFEDSKGNVVSRKMYDDLRRQGLL</sequence>
<dbReference type="Proteomes" id="UP000007879">
    <property type="component" value="Unassembled WGS sequence"/>
</dbReference>
<dbReference type="PANTHER" id="PTHR12786:SF2">
    <property type="entry name" value="SPLICING FACTOR 3A SUBUNIT 3"/>
    <property type="match status" value="1"/>
</dbReference>
<evidence type="ECO:0000259" key="8">
    <source>
        <dbReference type="Pfam" id="PF16837"/>
    </source>
</evidence>
<evidence type="ECO:0000256" key="2">
    <source>
        <dbReference type="ARBA" id="ARBA00022664"/>
    </source>
</evidence>
<feature type="region of interest" description="Disordered" evidence="5">
    <location>
        <begin position="343"/>
        <end position="386"/>
    </location>
</feature>
<dbReference type="Pfam" id="PF11931">
    <property type="entry name" value="SF3a60_Prp9_C"/>
    <property type="match status" value="1"/>
</dbReference>
<evidence type="ECO:0000259" key="6">
    <source>
        <dbReference type="Pfam" id="PF11931"/>
    </source>
</evidence>
<dbReference type="eggNOG" id="KOG2636">
    <property type="taxonomic scope" value="Eukaryota"/>
</dbReference>
<comment type="subcellular location">
    <subcellularLocation>
        <location evidence="1">Nucleus</location>
    </subcellularLocation>
</comment>